<proteinExistence type="predicted"/>
<dbReference type="InParanoid" id="A0A078B478"/>
<dbReference type="Proteomes" id="UP000039865">
    <property type="component" value="Unassembled WGS sequence"/>
</dbReference>
<keyword evidence="2" id="KW-1185">Reference proteome</keyword>
<dbReference type="AlphaFoldDB" id="A0A078B478"/>
<organism evidence="1 2">
    <name type="scientific">Stylonychia lemnae</name>
    <name type="common">Ciliate</name>
    <dbReference type="NCBI Taxonomy" id="5949"/>
    <lineage>
        <taxon>Eukaryota</taxon>
        <taxon>Sar</taxon>
        <taxon>Alveolata</taxon>
        <taxon>Ciliophora</taxon>
        <taxon>Intramacronucleata</taxon>
        <taxon>Spirotrichea</taxon>
        <taxon>Stichotrichia</taxon>
        <taxon>Sporadotrichida</taxon>
        <taxon>Oxytrichidae</taxon>
        <taxon>Stylonychinae</taxon>
        <taxon>Stylonychia</taxon>
    </lineage>
</organism>
<reference evidence="1 2" key="1">
    <citation type="submission" date="2014-06" db="EMBL/GenBank/DDBJ databases">
        <authorList>
            <person name="Swart Estienne"/>
        </authorList>
    </citation>
    <scope>NUCLEOTIDE SEQUENCE [LARGE SCALE GENOMIC DNA]</scope>
    <source>
        <strain evidence="1 2">130c</strain>
    </source>
</reference>
<dbReference type="EMBL" id="CCKQ01017445">
    <property type="protein sequence ID" value="CDW89335.1"/>
    <property type="molecule type" value="Genomic_DNA"/>
</dbReference>
<sequence>MSLQRNLLRLSVSPCSNDSIQSSGANIKCASKQEIIDFISKIQFMLAFINSYFDQDDFEDPIKTQVVIQFYNAIEGQAYNAYLNLQKIFLNSYNSWLSTLFDKKEYDYLSIEFIRSIQGTIKPGVWEMFNILIFCHKEEKVIERLSINLVDIMTILGGFINILSLLTKIISKMFSKQVFYWQLITEMFHFDDTQQKYNSKFNNLPSRDQNTNRDQYCMVKFMKYNTIYSDNQNKEKNLSFGQTRDKDVGKVVKSLWKKKERNISQLIIDDIMALQLSQSKNLTTKQPDNPKEQAKKSKLKIPKKVRVKQQKDIISVEKFDSQKDIIDELNYPKLKPFNNESFQSTRNLLLNSMNLDDNRLTNQSAINLKQYVIVKKAKPKHKLFGIEKINKKST</sequence>
<evidence type="ECO:0000313" key="2">
    <source>
        <dbReference type="Proteomes" id="UP000039865"/>
    </source>
</evidence>
<accession>A0A078B478</accession>
<gene>
    <name evidence="1" type="primary">Contig6035.g6458</name>
    <name evidence="1" type="ORF">STYLEM_18467</name>
</gene>
<evidence type="ECO:0000313" key="1">
    <source>
        <dbReference type="EMBL" id="CDW89335.1"/>
    </source>
</evidence>
<protein>
    <submittedName>
        <fullName evidence="1">Uncharacterized protein</fullName>
    </submittedName>
</protein>
<name>A0A078B478_STYLE</name>